<feature type="compositionally biased region" description="Pro residues" evidence="7">
    <location>
        <begin position="10"/>
        <end position="29"/>
    </location>
</feature>
<feature type="transmembrane region" description="Helical" evidence="8">
    <location>
        <begin position="401"/>
        <end position="420"/>
    </location>
</feature>
<sequence length="462" mass="47549">MEKAAAEPATGPPPKAPPGYPPGCPPGRPPDAVSTRNTTVLVLFTSLTNLADGVTKVALPLLATRFTRSPVLVSAVALTLTLPWLLAALHVGVLVDRYDRRRLLWIANTVRLAAVAALLGTTVTGTTTLSALYLGGIALGVAEVVALTSATALVPMAIAPGKLERANAWVAGAETVCNEFCGPFVGGLLVAAGASVALGATGAAYVTGMAVLLLLAGRFAPRAAGDRPAGSVNQRIAEGLHLLWHQRLLRMTALALTVLCACWGGWFALMPLMATGPMGLSAQQYGMLLSSLGAGGLVGALTVGPLNRLLGRRRVMFADLLGTAAMMAAPVLTTNLWPVAASAFVGGMGGVLWTVNSRTIGQRMVATELMGRYNAAARLFSWGAMPLGAGLAGVLAQWFGLRAAFAVFAGAALLVVVPFLRAVTPRALAEATAYRDPKTRPVTGRSAGRGPGGAGRRARSRR</sequence>
<dbReference type="PANTHER" id="PTHR23513:SF6">
    <property type="entry name" value="MAJOR FACILITATOR SUPERFAMILY ASSOCIATED DOMAIN-CONTAINING PROTEIN"/>
    <property type="match status" value="1"/>
</dbReference>
<accession>A0A2M8M5E0</accession>
<dbReference type="InterPro" id="IPR020846">
    <property type="entry name" value="MFS_dom"/>
</dbReference>
<protein>
    <submittedName>
        <fullName evidence="10">MFS transporter</fullName>
    </submittedName>
</protein>
<proteinExistence type="predicted"/>
<feature type="transmembrane region" description="Helical" evidence="8">
    <location>
        <begin position="71"/>
        <end position="91"/>
    </location>
</feature>
<evidence type="ECO:0000313" key="10">
    <source>
        <dbReference type="EMBL" id="PJE99413.1"/>
    </source>
</evidence>
<dbReference type="RefSeq" id="WP_100200934.1">
    <property type="nucleotide sequence ID" value="NZ_PGGW01000015.1"/>
</dbReference>
<dbReference type="InterPro" id="IPR010290">
    <property type="entry name" value="TM_effector"/>
</dbReference>
<feature type="transmembrane region" description="Helical" evidence="8">
    <location>
        <begin position="253"/>
        <end position="273"/>
    </location>
</feature>
<name>A0A2M8M5E0_9ACTN</name>
<feature type="transmembrane region" description="Helical" evidence="8">
    <location>
        <begin position="285"/>
        <end position="303"/>
    </location>
</feature>
<evidence type="ECO:0000256" key="4">
    <source>
        <dbReference type="ARBA" id="ARBA00022692"/>
    </source>
</evidence>
<evidence type="ECO:0000256" key="5">
    <source>
        <dbReference type="ARBA" id="ARBA00022989"/>
    </source>
</evidence>
<dbReference type="EMBL" id="PGGW01000015">
    <property type="protein sequence ID" value="PJE99413.1"/>
    <property type="molecule type" value="Genomic_DNA"/>
</dbReference>
<feature type="region of interest" description="Disordered" evidence="7">
    <location>
        <begin position="1"/>
        <end position="32"/>
    </location>
</feature>
<feature type="transmembrane region" description="Helical" evidence="8">
    <location>
        <begin position="315"/>
        <end position="333"/>
    </location>
</feature>
<feature type="transmembrane region" description="Helical" evidence="8">
    <location>
        <begin position="196"/>
        <end position="217"/>
    </location>
</feature>
<feature type="transmembrane region" description="Helical" evidence="8">
    <location>
        <begin position="339"/>
        <end position="355"/>
    </location>
</feature>
<keyword evidence="2" id="KW-0813">Transport</keyword>
<organism evidence="10 11">
    <name type="scientific">Streptomyces carminius</name>
    <dbReference type="NCBI Taxonomy" id="2665496"/>
    <lineage>
        <taxon>Bacteria</taxon>
        <taxon>Bacillati</taxon>
        <taxon>Actinomycetota</taxon>
        <taxon>Actinomycetes</taxon>
        <taxon>Kitasatosporales</taxon>
        <taxon>Streptomycetaceae</taxon>
        <taxon>Streptomyces</taxon>
    </lineage>
</organism>
<evidence type="ECO:0000259" key="9">
    <source>
        <dbReference type="PROSITE" id="PS50850"/>
    </source>
</evidence>
<keyword evidence="3" id="KW-1003">Cell membrane</keyword>
<dbReference type="AlphaFoldDB" id="A0A2M8M5E0"/>
<reference evidence="10 11" key="1">
    <citation type="submission" date="2017-11" db="EMBL/GenBank/DDBJ databases">
        <title>Streptomyces carmine sp. nov., a novel actinomycete isolated from Sophora alopecuroides in Xinjiang, China.</title>
        <authorList>
            <person name="Wang Y."/>
            <person name="Luo X."/>
            <person name="Wan C."/>
            <person name="Zhang L."/>
        </authorList>
    </citation>
    <scope>NUCLEOTIDE SEQUENCE [LARGE SCALE GENOMIC DNA]</scope>
    <source>
        <strain evidence="10 11">TRM SA0054</strain>
    </source>
</reference>
<evidence type="ECO:0000313" key="11">
    <source>
        <dbReference type="Proteomes" id="UP000230407"/>
    </source>
</evidence>
<keyword evidence="6 8" id="KW-0472">Membrane</keyword>
<dbReference type="InterPro" id="IPR036259">
    <property type="entry name" value="MFS_trans_sf"/>
</dbReference>
<dbReference type="GO" id="GO:0005886">
    <property type="term" value="C:plasma membrane"/>
    <property type="evidence" value="ECO:0007669"/>
    <property type="project" value="UniProtKB-SubCell"/>
</dbReference>
<feature type="domain" description="Major facilitator superfamily (MFS) profile" evidence="9">
    <location>
        <begin position="37"/>
        <end position="427"/>
    </location>
</feature>
<evidence type="ECO:0000256" key="2">
    <source>
        <dbReference type="ARBA" id="ARBA00022448"/>
    </source>
</evidence>
<dbReference type="Proteomes" id="UP000230407">
    <property type="component" value="Unassembled WGS sequence"/>
</dbReference>
<feature type="transmembrane region" description="Helical" evidence="8">
    <location>
        <begin position="103"/>
        <end position="125"/>
    </location>
</feature>
<dbReference type="Gene3D" id="1.20.1250.20">
    <property type="entry name" value="MFS general substrate transporter like domains"/>
    <property type="match status" value="1"/>
</dbReference>
<gene>
    <name evidence="10" type="ORF">CUT44_05010</name>
</gene>
<feature type="transmembrane region" description="Helical" evidence="8">
    <location>
        <begin position="131"/>
        <end position="154"/>
    </location>
</feature>
<feature type="region of interest" description="Disordered" evidence="7">
    <location>
        <begin position="434"/>
        <end position="462"/>
    </location>
</feature>
<comment type="subcellular location">
    <subcellularLocation>
        <location evidence="1">Cell membrane</location>
        <topology evidence="1">Multi-pass membrane protein</topology>
    </subcellularLocation>
</comment>
<keyword evidence="5 8" id="KW-1133">Transmembrane helix</keyword>
<dbReference type="PROSITE" id="PS50850">
    <property type="entry name" value="MFS"/>
    <property type="match status" value="1"/>
</dbReference>
<dbReference type="GO" id="GO:0022857">
    <property type="term" value="F:transmembrane transporter activity"/>
    <property type="evidence" value="ECO:0007669"/>
    <property type="project" value="InterPro"/>
</dbReference>
<keyword evidence="4 8" id="KW-0812">Transmembrane</keyword>
<evidence type="ECO:0000256" key="1">
    <source>
        <dbReference type="ARBA" id="ARBA00004651"/>
    </source>
</evidence>
<dbReference type="Pfam" id="PF05977">
    <property type="entry name" value="MFS_3"/>
    <property type="match status" value="1"/>
</dbReference>
<feature type="transmembrane region" description="Helical" evidence="8">
    <location>
        <begin position="376"/>
        <end position="395"/>
    </location>
</feature>
<dbReference type="SUPFAM" id="SSF103473">
    <property type="entry name" value="MFS general substrate transporter"/>
    <property type="match status" value="1"/>
</dbReference>
<dbReference type="PANTHER" id="PTHR23513">
    <property type="entry name" value="INTEGRAL MEMBRANE EFFLUX PROTEIN-RELATED"/>
    <property type="match status" value="1"/>
</dbReference>
<evidence type="ECO:0000256" key="7">
    <source>
        <dbReference type="SAM" id="MobiDB-lite"/>
    </source>
</evidence>
<evidence type="ECO:0000256" key="3">
    <source>
        <dbReference type="ARBA" id="ARBA00022475"/>
    </source>
</evidence>
<keyword evidence="11" id="KW-1185">Reference proteome</keyword>
<dbReference type="CDD" id="cd06173">
    <property type="entry name" value="MFS_MefA_like"/>
    <property type="match status" value="1"/>
</dbReference>
<evidence type="ECO:0000256" key="6">
    <source>
        <dbReference type="ARBA" id="ARBA00023136"/>
    </source>
</evidence>
<comment type="caution">
    <text evidence="10">The sequence shown here is derived from an EMBL/GenBank/DDBJ whole genome shotgun (WGS) entry which is preliminary data.</text>
</comment>
<evidence type="ECO:0000256" key="8">
    <source>
        <dbReference type="SAM" id="Phobius"/>
    </source>
</evidence>